<keyword evidence="3" id="KW-1185">Reference proteome</keyword>
<feature type="region of interest" description="Disordered" evidence="1">
    <location>
        <begin position="204"/>
        <end position="229"/>
    </location>
</feature>
<evidence type="ECO:0000256" key="1">
    <source>
        <dbReference type="SAM" id="MobiDB-lite"/>
    </source>
</evidence>
<protein>
    <submittedName>
        <fullName evidence="2">Uncharacterized protein</fullName>
    </submittedName>
</protein>
<feature type="region of interest" description="Disordered" evidence="1">
    <location>
        <begin position="145"/>
        <end position="178"/>
    </location>
</feature>
<gene>
    <name evidence="2" type="ORF">RFI_17137</name>
</gene>
<dbReference type="PANTHER" id="PTHR12195">
    <property type="entry name" value="CYTOPLASMIC FMR1-INTERACTING PROTEIN-RELATED"/>
    <property type="match status" value="1"/>
</dbReference>
<feature type="compositionally biased region" description="Basic and acidic residues" evidence="1">
    <location>
        <begin position="145"/>
        <end position="154"/>
    </location>
</feature>
<reference evidence="2 3" key="1">
    <citation type="journal article" date="2013" name="Curr. Biol.">
        <title>The Genome of the Foraminiferan Reticulomyxa filosa.</title>
        <authorList>
            <person name="Glockner G."/>
            <person name="Hulsmann N."/>
            <person name="Schleicher M."/>
            <person name="Noegel A.A."/>
            <person name="Eichinger L."/>
            <person name="Gallinger C."/>
            <person name="Pawlowski J."/>
            <person name="Sierra R."/>
            <person name="Euteneuer U."/>
            <person name="Pillet L."/>
            <person name="Moustafa A."/>
            <person name="Platzer M."/>
            <person name="Groth M."/>
            <person name="Szafranski K."/>
            <person name="Schliwa M."/>
        </authorList>
    </citation>
    <scope>NUCLEOTIDE SEQUENCE [LARGE SCALE GENOMIC DNA]</scope>
</reference>
<evidence type="ECO:0000313" key="3">
    <source>
        <dbReference type="Proteomes" id="UP000023152"/>
    </source>
</evidence>
<dbReference type="InterPro" id="IPR008081">
    <property type="entry name" value="Cytoplasmic_FMR1-int"/>
</dbReference>
<comment type="caution">
    <text evidence="2">The sequence shown here is derived from an EMBL/GenBank/DDBJ whole genome shotgun (WGS) entry which is preliminary data.</text>
</comment>
<dbReference type="OrthoDB" id="10265867at2759"/>
<organism evidence="2 3">
    <name type="scientific">Reticulomyxa filosa</name>
    <dbReference type="NCBI Taxonomy" id="46433"/>
    <lineage>
        <taxon>Eukaryota</taxon>
        <taxon>Sar</taxon>
        <taxon>Rhizaria</taxon>
        <taxon>Retaria</taxon>
        <taxon>Foraminifera</taxon>
        <taxon>Monothalamids</taxon>
        <taxon>Reticulomyxidae</taxon>
        <taxon>Reticulomyxa</taxon>
    </lineage>
</organism>
<dbReference type="Pfam" id="PF05994">
    <property type="entry name" value="FragX_IP"/>
    <property type="match status" value="1"/>
</dbReference>
<feature type="non-terminal residue" evidence="2">
    <location>
        <position position="335"/>
    </location>
</feature>
<sequence>MNSFLNDPLHPYHIVLHHLKESMQSVPHKEELIGALMQHAVNDWTHHRYITPTEKHGLYRTLVVCIFLADDKDCNVFKGGKHIPIKQVRNILRTVAYIPIYLDCTTRIELLLQLCEHYNAGHMESDWISAKKVALYANLLESVEEEKKEKKEQDKEEEEEEKKKKQQHQQKKKQNEQEKAIQEVQETQKEQKVQEVQEVQKEQKVQKEQELQEVPKVQGEGGKEVEPEEPIPMPMLQQAFELAVQGLKYIGEWTSRVQEQVIYKSNNPISDSKYVTLTGNKNDPAKVYEQITRYNYENELKYAMVEIIGLIKGLTNLLLENESLIRPMLAVGTER</sequence>
<evidence type="ECO:0000313" key="2">
    <source>
        <dbReference type="EMBL" id="ETO20081.1"/>
    </source>
</evidence>
<proteinExistence type="predicted"/>
<accession>X6N1X1</accession>
<dbReference type="EMBL" id="ASPP01012954">
    <property type="protein sequence ID" value="ETO20081.1"/>
    <property type="molecule type" value="Genomic_DNA"/>
</dbReference>
<dbReference type="PIRSF" id="PIRSF008153">
    <property type="entry name" value="FMR1_interacting"/>
    <property type="match status" value="1"/>
</dbReference>
<dbReference type="GO" id="GO:0031267">
    <property type="term" value="F:small GTPase binding"/>
    <property type="evidence" value="ECO:0007669"/>
    <property type="project" value="InterPro"/>
</dbReference>
<dbReference type="GO" id="GO:0030833">
    <property type="term" value="P:regulation of actin filament polymerization"/>
    <property type="evidence" value="ECO:0007669"/>
    <property type="project" value="InterPro"/>
</dbReference>
<name>X6N1X1_RETFI</name>
<dbReference type="AlphaFoldDB" id="X6N1X1"/>
<dbReference type="Proteomes" id="UP000023152">
    <property type="component" value="Unassembled WGS sequence"/>
</dbReference>